<evidence type="ECO:0000313" key="2">
    <source>
        <dbReference type="EMBL" id="MDM5283111.1"/>
    </source>
</evidence>
<name>A0AAJ1QKA9_9BACI</name>
<evidence type="ECO:0000313" key="3">
    <source>
        <dbReference type="Proteomes" id="UP001238973"/>
    </source>
</evidence>
<gene>
    <name evidence="2" type="ORF">QUF85_07330</name>
</gene>
<feature type="region of interest" description="Disordered" evidence="1">
    <location>
        <begin position="1"/>
        <end position="35"/>
    </location>
</feature>
<dbReference type="AlphaFoldDB" id="A0AAJ1QKA9"/>
<dbReference type="Proteomes" id="UP001238973">
    <property type="component" value="Unassembled WGS sequence"/>
</dbReference>
<evidence type="ECO:0000256" key="1">
    <source>
        <dbReference type="SAM" id="MobiDB-lite"/>
    </source>
</evidence>
<dbReference type="RefSeq" id="WP_289349284.1">
    <property type="nucleotide sequence ID" value="NZ_JAUCFI010000003.1"/>
</dbReference>
<comment type="caution">
    <text evidence="2">The sequence shown here is derived from an EMBL/GenBank/DDBJ whole genome shotgun (WGS) entry which is preliminary data.</text>
</comment>
<dbReference type="EMBL" id="JAUCFI010000003">
    <property type="protein sequence ID" value="MDM5283111.1"/>
    <property type="molecule type" value="Genomic_DNA"/>
</dbReference>
<reference evidence="2" key="1">
    <citation type="submission" date="2023-06" db="EMBL/GenBank/DDBJ databases">
        <title>Comparative genomics of Bacillaceae isolates and their secondary metabolite potential.</title>
        <authorList>
            <person name="Song L."/>
            <person name="Nielsen L.J."/>
            <person name="Mohite O."/>
            <person name="Xu X."/>
            <person name="Weber T."/>
            <person name="Kovacs A.T."/>
        </authorList>
    </citation>
    <scope>NUCLEOTIDE SEQUENCE</scope>
    <source>
        <strain evidence="2">G1S1</strain>
    </source>
</reference>
<proteinExistence type="predicted"/>
<protein>
    <submittedName>
        <fullName evidence="2">Uncharacterized protein</fullName>
    </submittedName>
</protein>
<sequence length="79" mass="9136">MNRKYEEYVPPTKSEALQNLTGGYEESEKQPKELQSLNEMDSVKQRLDNGENVSHMELLSYGFYQLNKSKSESSEEGEK</sequence>
<organism evidence="2 3">
    <name type="scientific">Peribacillus frigoritolerans</name>
    <dbReference type="NCBI Taxonomy" id="450367"/>
    <lineage>
        <taxon>Bacteria</taxon>
        <taxon>Bacillati</taxon>
        <taxon>Bacillota</taxon>
        <taxon>Bacilli</taxon>
        <taxon>Bacillales</taxon>
        <taxon>Bacillaceae</taxon>
        <taxon>Peribacillus</taxon>
    </lineage>
</organism>
<accession>A0AAJ1QKA9</accession>